<protein>
    <submittedName>
        <fullName evidence="3">DUF2474 domain-containing protein</fullName>
    </submittedName>
</protein>
<name>A0ABT6USL0_9GAMM</name>
<evidence type="ECO:0000313" key="3">
    <source>
        <dbReference type="EMBL" id="MDI5885693.1"/>
    </source>
</evidence>
<dbReference type="InterPro" id="IPR018895">
    <property type="entry name" value="DUF2474"/>
</dbReference>
<comment type="caution">
    <text evidence="3">The sequence shown here is derived from an EMBL/GenBank/DDBJ whole genome shotgun (WGS) entry which is preliminary data.</text>
</comment>
<keyword evidence="2" id="KW-0812">Transmembrane</keyword>
<evidence type="ECO:0000256" key="1">
    <source>
        <dbReference type="SAM" id="MobiDB-lite"/>
    </source>
</evidence>
<keyword evidence="2" id="KW-0472">Membrane</keyword>
<gene>
    <name evidence="3" type="ORF">QLT01_15200</name>
</gene>
<dbReference type="Proteomes" id="UP001229025">
    <property type="component" value="Unassembled WGS sequence"/>
</dbReference>
<dbReference type="Pfam" id="PF10617">
    <property type="entry name" value="DUF2474"/>
    <property type="match status" value="1"/>
</dbReference>
<dbReference type="RefSeq" id="WP_153636156.1">
    <property type="nucleotide sequence ID" value="NZ_CP084115.1"/>
</dbReference>
<reference evidence="4" key="1">
    <citation type="submission" date="2023-07" db="EMBL/GenBank/DDBJ databases">
        <title>Genome-based characterization of strain KMM 296 and proposal for reclassification of Cobetia litoralis and Cobetia pacifica, and emended description of the species Cobetia amphilecti and Cobetia marina.</title>
        <authorList>
            <person name="Balabanova L."/>
            <person name="Nedashkovskaya O."/>
        </authorList>
    </citation>
    <scope>NUCLEOTIDE SEQUENCE [LARGE SCALE GENOMIC DNA]</scope>
    <source>
        <strain evidence="4">NRIC 0815</strain>
    </source>
</reference>
<proteinExistence type="predicted"/>
<feature type="region of interest" description="Disordered" evidence="1">
    <location>
        <begin position="1"/>
        <end position="30"/>
    </location>
</feature>
<keyword evidence="2" id="KW-1133">Transmembrane helix</keyword>
<evidence type="ECO:0000313" key="4">
    <source>
        <dbReference type="Proteomes" id="UP001229025"/>
    </source>
</evidence>
<accession>A0ABT6USL0</accession>
<dbReference type="EMBL" id="JASCSA010000015">
    <property type="protein sequence ID" value="MDI5885693.1"/>
    <property type="molecule type" value="Genomic_DNA"/>
</dbReference>
<organism evidence="3 4">
    <name type="scientific">Cobetia amphilecti</name>
    <dbReference type="NCBI Taxonomy" id="1055104"/>
    <lineage>
        <taxon>Bacteria</taxon>
        <taxon>Pseudomonadati</taxon>
        <taxon>Pseudomonadota</taxon>
        <taxon>Gammaproteobacteria</taxon>
        <taxon>Oceanospirillales</taxon>
        <taxon>Halomonadaceae</taxon>
        <taxon>Cobetia</taxon>
    </lineage>
</organism>
<evidence type="ECO:0000256" key="2">
    <source>
        <dbReference type="SAM" id="Phobius"/>
    </source>
</evidence>
<keyword evidence="4" id="KW-1185">Reference proteome</keyword>
<sequence>MTSPTRETHSAPLHAPITRLDDEPSGTPARPASWLSKIGWLVVIWGGSVSALGLVSLALRRFMQAAGLTP</sequence>
<feature type="transmembrane region" description="Helical" evidence="2">
    <location>
        <begin position="38"/>
        <end position="59"/>
    </location>
</feature>